<evidence type="ECO:0000313" key="3">
    <source>
        <dbReference type="EMBL" id="CCD27247.1"/>
    </source>
</evidence>
<dbReference type="OMA" id="TVNRFME"/>
<dbReference type="RefSeq" id="XP_003672490.1">
    <property type="nucleotide sequence ID" value="XM_003672442.1"/>
</dbReference>
<dbReference type="GO" id="GO:0000837">
    <property type="term" value="C:Doa10p ubiquitin ligase complex"/>
    <property type="evidence" value="ECO:0007669"/>
    <property type="project" value="EnsemblFungi"/>
</dbReference>
<name>G0WHI6_NAUDC</name>
<dbReference type="GO" id="GO:0097027">
    <property type="term" value="F:ubiquitin-protein transferase activator activity"/>
    <property type="evidence" value="ECO:0007669"/>
    <property type="project" value="EnsemblFungi"/>
</dbReference>
<sequence length="211" mass="23961">MSQAIVTIVVIIIGLLFMRWVFQSDQHPSAQSLNSSTSSQPQQQRNTARNGARSNRNNNNNNHNNNNGRYPVTNDMIQTVQNVAPDLHREQIRFNLQRTGSVEDTVESYLRGDSFPFPLGFVESNPNTSNNNAGGIGGGISSNDPRKQNNIKAENLLVKFNVSLNEFDLEIDDQEFKKLDITERKKYLIWKARKDMELKVQNDVELSNLLK</sequence>
<dbReference type="Proteomes" id="UP000000689">
    <property type="component" value="Chromosome 11"/>
</dbReference>
<dbReference type="Pfam" id="PF18499">
    <property type="entry name" value="Cue1_U7BR"/>
    <property type="match status" value="1"/>
</dbReference>
<keyword evidence="4" id="KW-1185">Reference proteome</keyword>
<dbReference type="SMART" id="SM00546">
    <property type="entry name" value="CUE"/>
    <property type="match status" value="1"/>
</dbReference>
<gene>
    <name evidence="3" type="primary">NDAI0K00560</name>
    <name evidence="3" type="ordered locus">NDAI_0K00560</name>
</gene>
<dbReference type="CDD" id="cd14424">
    <property type="entry name" value="CUE_Cue1p_like"/>
    <property type="match status" value="1"/>
</dbReference>
<dbReference type="EMBL" id="HE580277">
    <property type="protein sequence ID" value="CCD27247.1"/>
    <property type="molecule type" value="Genomic_DNA"/>
</dbReference>
<dbReference type="STRING" id="1071378.G0WHI6"/>
<protein>
    <recommendedName>
        <fullName evidence="2">CUE domain-containing protein</fullName>
    </recommendedName>
</protein>
<dbReference type="InterPro" id="IPR041158">
    <property type="entry name" value="Cue1_U7BR"/>
</dbReference>
<feature type="domain" description="CUE" evidence="2">
    <location>
        <begin position="72"/>
        <end position="114"/>
    </location>
</feature>
<dbReference type="GO" id="GO:0000839">
    <property type="term" value="C:Hrd1p ubiquitin ligase ERAD-L complex"/>
    <property type="evidence" value="ECO:0007669"/>
    <property type="project" value="EnsemblFungi"/>
</dbReference>
<dbReference type="GO" id="GO:1990389">
    <property type="term" value="C:CUE1-UBC7 ubiquitin-conjugating enzyme complex"/>
    <property type="evidence" value="ECO:0007669"/>
    <property type="project" value="EnsemblFungi"/>
</dbReference>
<dbReference type="Gene3D" id="1.10.8.10">
    <property type="entry name" value="DNA helicase RuvA subunit, C-terminal domain"/>
    <property type="match status" value="1"/>
</dbReference>
<dbReference type="GO" id="GO:0043130">
    <property type="term" value="F:ubiquitin binding"/>
    <property type="evidence" value="ECO:0007669"/>
    <property type="project" value="EnsemblFungi"/>
</dbReference>
<evidence type="ECO:0000259" key="2">
    <source>
        <dbReference type="PROSITE" id="PS51140"/>
    </source>
</evidence>
<organism evidence="3 4">
    <name type="scientific">Naumovozyma dairenensis (strain ATCC 10597 / BCRC 20456 / CBS 421 / NBRC 0211 / NRRL Y-12639)</name>
    <name type="common">Saccharomyces dairenensis</name>
    <dbReference type="NCBI Taxonomy" id="1071378"/>
    <lineage>
        <taxon>Eukaryota</taxon>
        <taxon>Fungi</taxon>
        <taxon>Dikarya</taxon>
        <taxon>Ascomycota</taxon>
        <taxon>Saccharomycotina</taxon>
        <taxon>Saccharomycetes</taxon>
        <taxon>Saccharomycetales</taxon>
        <taxon>Saccharomycetaceae</taxon>
        <taxon>Naumovozyma</taxon>
    </lineage>
</organism>
<dbReference type="GeneID" id="11497535"/>
<dbReference type="Pfam" id="PF02845">
    <property type="entry name" value="CUE"/>
    <property type="match status" value="1"/>
</dbReference>
<evidence type="ECO:0000256" key="1">
    <source>
        <dbReference type="SAM" id="MobiDB-lite"/>
    </source>
</evidence>
<dbReference type="PROSITE" id="PS51140">
    <property type="entry name" value="CUE"/>
    <property type="match status" value="1"/>
</dbReference>
<dbReference type="HOGENOM" id="CLU_115919_0_0_1"/>
<reference evidence="3 4" key="1">
    <citation type="journal article" date="2011" name="Proc. Natl. Acad. Sci. U.S.A.">
        <title>Evolutionary erosion of yeast sex chromosomes by mating-type switching accidents.</title>
        <authorList>
            <person name="Gordon J.L."/>
            <person name="Armisen D."/>
            <person name="Proux-Wera E."/>
            <person name="Oheigeartaigh S.S."/>
            <person name="Byrne K.P."/>
            <person name="Wolfe K.H."/>
        </authorList>
    </citation>
    <scope>NUCLEOTIDE SEQUENCE [LARGE SCALE GENOMIC DNA]</scope>
    <source>
        <strain evidence="4">ATCC 10597 / BCRC 20456 / CBS 421 / NBRC 0211 / NRRL Y-12639</strain>
    </source>
</reference>
<dbReference type="GO" id="GO:0097051">
    <property type="term" value="P:establishment of protein localization to endoplasmic reticulum membrane"/>
    <property type="evidence" value="ECO:0007669"/>
    <property type="project" value="EnsemblFungi"/>
</dbReference>
<dbReference type="AlphaFoldDB" id="G0WHI6"/>
<proteinExistence type="predicted"/>
<dbReference type="eggNOG" id="ENOG502S35Z">
    <property type="taxonomic scope" value="Eukaryota"/>
</dbReference>
<dbReference type="InterPro" id="IPR003892">
    <property type="entry name" value="CUE"/>
</dbReference>
<dbReference type="Gene3D" id="1.10.287.4310">
    <property type="match status" value="1"/>
</dbReference>
<feature type="compositionally biased region" description="Low complexity" evidence="1">
    <location>
        <begin position="29"/>
        <end position="69"/>
    </location>
</feature>
<feature type="region of interest" description="Disordered" evidence="1">
    <location>
        <begin position="28"/>
        <end position="72"/>
    </location>
</feature>
<accession>G0WHI6</accession>
<dbReference type="OrthoDB" id="3824970at2759"/>
<evidence type="ECO:0000313" key="4">
    <source>
        <dbReference type="Proteomes" id="UP000000689"/>
    </source>
</evidence>
<dbReference type="KEGG" id="ndi:NDAI_0K00560"/>
<dbReference type="GO" id="GO:0036503">
    <property type="term" value="P:ERAD pathway"/>
    <property type="evidence" value="ECO:0007669"/>
    <property type="project" value="EnsemblFungi"/>
</dbReference>